<dbReference type="PANTHER" id="PTHR35795:SF1">
    <property type="entry name" value="BIS(5'-NUCLEOSYL)-TETRAPHOSPHATASE, SYMMETRICAL"/>
    <property type="match status" value="1"/>
</dbReference>
<evidence type="ECO:0000256" key="1">
    <source>
        <dbReference type="ARBA" id="ARBA00012506"/>
    </source>
</evidence>
<dbReference type="PANTHER" id="PTHR35795">
    <property type="entry name" value="SLR1885 PROTEIN"/>
    <property type="match status" value="1"/>
</dbReference>
<dbReference type="EC" id="3.6.1.41" evidence="1"/>
<gene>
    <name evidence="8" type="ORF">BRCON_0615</name>
</gene>
<evidence type="ECO:0000313" key="8">
    <source>
        <dbReference type="EMBL" id="AXA35392.1"/>
    </source>
</evidence>
<dbReference type="KEGG" id="schv:BRCON_0615"/>
<organism evidence="8 9">
    <name type="scientific">Sumerlaea chitinivorans</name>
    <dbReference type="NCBI Taxonomy" id="2250252"/>
    <lineage>
        <taxon>Bacteria</taxon>
        <taxon>Candidatus Sumerlaeota</taxon>
        <taxon>Candidatus Sumerlaeia</taxon>
        <taxon>Candidatus Sumerlaeales</taxon>
        <taxon>Candidatus Sumerlaeaceae</taxon>
        <taxon>Candidatus Sumerlaea</taxon>
    </lineage>
</organism>
<dbReference type="EMBL" id="CP030759">
    <property type="protein sequence ID" value="AXA35392.1"/>
    <property type="molecule type" value="Genomic_DNA"/>
</dbReference>
<evidence type="ECO:0000256" key="6">
    <source>
        <dbReference type="ARBA" id="ARBA00049417"/>
    </source>
</evidence>
<dbReference type="SUPFAM" id="SSF109604">
    <property type="entry name" value="HD-domain/PDEase-like"/>
    <property type="match status" value="1"/>
</dbReference>
<dbReference type="InterPro" id="IPR051094">
    <property type="entry name" value="Diverse_Catalytic_Enzymes"/>
</dbReference>
<dbReference type="InterPro" id="IPR005249">
    <property type="entry name" value="YqeK"/>
</dbReference>
<dbReference type="InterPro" id="IPR003607">
    <property type="entry name" value="HD/PDEase_dom"/>
</dbReference>
<dbReference type="GO" id="GO:0000166">
    <property type="term" value="F:nucleotide binding"/>
    <property type="evidence" value="ECO:0007669"/>
    <property type="project" value="UniProtKB-KW"/>
</dbReference>
<keyword evidence="4 8" id="KW-0378">Hydrolase</keyword>
<comment type="catalytic activity">
    <reaction evidence="6">
        <text>P(1),P(4)-bis(5'-adenosyl) tetraphosphate + H2O = 2 ADP + 2 H(+)</text>
        <dbReference type="Rhea" id="RHEA:24252"/>
        <dbReference type="ChEBI" id="CHEBI:15377"/>
        <dbReference type="ChEBI" id="CHEBI:15378"/>
        <dbReference type="ChEBI" id="CHEBI:58141"/>
        <dbReference type="ChEBI" id="CHEBI:456216"/>
        <dbReference type="EC" id="3.6.1.41"/>
    </reaction>
</comment>
<reference evidence="8 9" key="1">
    <citation type="submission" date="2018-05" db="EMBL/GenBank/DDBJ databases">
        <title>A metagenomic window into the 2 km-deep terrestrial subsurface aquifer revealed taxonomically and functionally diverse microbial community comprising novel uncultured bacterial lineages.</title>
        <authorList>
            <person name="Kadnikov V.V."/>
            <person name="Mardanov A.V."/>
            <person name="Beletsky A.V."/>
            <person name="Banks D."/>
            <person name="Pimenov N.V."/>
            <person name="Frank Y.A."/>
            <person name="Karnachuk O.V."/>
            <person name="Ravin N.V."/>
        </authorList>
    </citation>
    <scope>NUCLEOTIDE SEQUENCE [LARGE SCALE GENOMIC DNA]</scope>
    <source>
        <strain evidence="8">BY</strain>
    </source>
</reference>
<evidence type="ECO:0000313" key="9">
    <source>
        <dbReference type="Proteomes" id="UP000262583"/>
    </source>
</evidence>
<dbReference type="Gene3D" id="1.10.3210.10">
    <property type="entry name" value="Hypothetical protein af1432"/>
    <property type="match status" value="1"/>
</dbReference>
<evidence type="ECO:0000259" key="7">
    <source>
        <dbReference type="SMART" id="SM00471"/>
    </source>
</evidence>
<dbReference type="SMART" id="SM00471">
    <property type="entry name" value="HDc"/>
    <property type="match status" value="1"/>
</dbReference>
<evidence type="ECO:0000256" key="3">
    <source>
        <dbReference type="ARBA" id="ARBA00022741"/>
    </source>
</evidence>
<sequence>MEWQRGEFDRATEYLTKNLGPKRLLHTFGVVQTATSLAAKYGVSGTKVAIVGLLHDAAKSMPPAEMLHALERAGLAKHPYVEGPAQLLHAPASAAVAKLVFGIEDPEILEAIAWHPTGKPHPSPLLRLLLVADYCEPSRDFQGVEEIRALARQNVDAALLEVLKRKAAYVKSSHRDLHPATVETLKSLTA</sequence>
<protein>
    <recommendedName>
        <fullName evidence="1">bis(5'-nucleosyl)-tetraphosphatase (symmetrical)</fullName>
        <ecNumber evidence="1">3.6.1.41</ecNumber>
    </recommendedName>
</protein>
<dbReference type="GO" id="GO:0046872">
    <property type="term" value="F:metal ion binding"/>
    <property type="evidence" value="ECO:0007669"/>
    <property type="project" value="UniProtKB-KW"/>
</dbReference>
<evidence type="ECO:0000256" key="4">
    <source>
        <dbReference type="ARBA" id="ARBA00022801"/>
    </source>
</evidence>
<proteinExistence type="predicted"/>
<dbReference type="NCBIfam" id="TIGR00488">
    <property type="entry name" value="bis(5'-nucleosyl)-tetraphosphatase (symmetrical) YqeK"/>
    <property type="match status" value="1"/>
</dbReference>
<keyword evidence="2" id="KW-0479">Metal-binding</keyword>
<dbReference type="Pfam" id="PF01966">
    <property type="entry name" value="HD"/>
    <property type="match status" value="1"/>
</dbReference>
<evidence type="ECO:0000256" key="5">
    <source>
        <dbReference type="ARBA" id="ARBA00023004"/>
    </source>
</evidence>
<evidence type="ECO:0000256" key="2">
    <source>
        <dbReference type="ARBA" id="ARBA00022723"/>
    </source>
</evidence>
<dbReference type="InterPro" id="IPR006674">
    <property type="entry name" value="HD_domain"/>
</dbReference>
<keyword evidence="3" id="KW-0547">Nucleotide-binding</keyword>
<feature type="domain" description="HD/PDEase" evidence="7">
    <location>
        <begin position="19"/>
        <end position="147"/>
    </location>
</feature>
<dbReference type="AlphaFoldDB" id="A0A2Z4Y3T5"/>
<dbReference type="Proteomes" id="UP000262583">
    <property type="component" value="Chromosome"/>
</dbReference>
<dbReference type="GO" id="GO:0008803">
    <property type="term" value="F:bis(5'-nucleosyl)-tetraphosphatase (symmetrical) activity"/>
    <property type="evidence" value="ECO:0007669"/>
    <property type="project" value="UniProtKB-EC"/>
</dbReference>
<keyword evidence="5" id="KW-0408">Iron</keyword>
<name>A0A2Z4Y3T5_SUMC1</name>
<accession>A0A2Z4Y3T5</accession>